<evidence type="ECO:0000313" key="2">
    <source>
        <dbReference type="EMBL" id="MBB5128255.1"/>
    </source>
</evidence>
<comment type="caution">
    <text evidence="2">The sequence shown here is derived from an EMBL/GenBank/DDBJ whole genome shotgun (WGS) entry which is preliminary data.</text>
</comment>
<dbReference type="InterPro" id="IPR021257">
    <property type="entry name" value="DUF2809"/>
</dbReference>
<keyword evidence="3" id="KW-1185">Reference proteome</keyword>
<protein>
    <recommendedName>
        <fullName evidence="4">DUF2809 domain-containing protein</fullName>
    </recommendedName>
</protein>
<name>A0A7W8FBG3_9ACTN</name>
<organism evidence="2 3">
    <name type="scientific">Streptomyces griseoloalbus</name>
    <dbReference type="NCBI Taxonomy" id="67303"/>
    <lineage>
        <taxon>Bacteria</taxon>
        <taxon>Bacillati</taxon>
        <taxon>Actinomycetota</taxon>
        <taxon>Actinomycetes</taxon>
        <taxon>Kitasatosporales</taxon>
        <taxon>Streptomycetaceae</taxon>
        <taxon>Streptomyces</taxon>
    </lineage>
</organism>
<dbReference type="EMBL" id="JACHJE010000012">
    <property type="protein sequence ID" value="MBB5128255.1"/>
    <property type="molecule type" value="Genomic_DNA"/>
</dbReference>
<gene>
    <name evidence="2" type="ORF">FHS32_005030</name>
</gene>
<reference evidence="2 3" key="1">
    <citation type="submission" date="2020-08" db="EMBL/GenBank/DDBJ databases">
        <title>Genomic Encyclopedia of Type Strains, Phase III (KMG-III): the genomes of soil and plant-associated and newly described type strains.</title>
        <authorList>
            <person name="Whitman W."/>
        </authorList>
    </citation>
    <scope>NUCLEOTIDE SEQUENCE [LARGE SCALE GENOMIC DNA]</scope>
    <source>
        <strain evidence="2 3">CECT 3226</strain>
    </source>
</reference>
<dbReference type="Proteomes" id="UP000568022">
    <property type="component" value="Unassembled WGS sequence"/>
</dbReference>
<keyword evidence="1" id="KW-1133">Transmembrane helix</keyword>
<accession>A0A7W8FBG3</accession>
<evidence type="ECO:0008006" key="4">
    <source>
        <dbReference type="Google" id="ProtNLM"/>
    </source>
</evidence>
<evidence type="ECO:0000313" key="3">
    <source>
        <dbReference type="Proteomes" id="UP000568022"/>
    </source>
</evidence>
<keyword evidence="1" id="KW-0812">Transmembrane</keyword>
<keyword evidence="1" id="KW-0472">Membrane</keyword>
<proteinExistence type="predicted"/>
<feature type="transmembrane region" description="Helical" evidence="1">
    <location>
        <begin position="59"/>
        <end position="77"/>
    </location>
</feature>
<sequence>MDSRLHDRMAFRIRIRARGGGDPTRTRRAAVVAAPAIVGAGLGLRAVAAGDVAKYGGDALYTLLIMALVIAVAPRVTPLKAAGVALAVSWGVEFLQLTGLPAELSRHSTAARLILGSTFNAPDLFWYAVGAAVGWPALSGRMVPGRNPGPDVAK</sequence>
<dbReference type="AlphaFoldDB" id="A0A7W8FBG3"/>
<evidence type="ECO:0000256" key="1">
    <source>
        <dbReference type="SAM" id="Phobius"/>
    </source>
</evidence>
<dbReference type="Pfam" id="PF10990">
    <property type="entry name" value="DUF2809"/>
    <property type="match status" value="1"/>
</dbReference>